<evidence type="ECO:0000256" key="1">
    <source>
        <dbReference type="SAM" id="Phobius"/>
    </source>
</evidence>
<keyword evidence="3" id="KW-1185">Reference proteome</keyword>
<reference evidence="3" key="1">
    <citation type="submission" date="2009-07" db="EMBL/GenBank/DDBJ databases">
        <title>Complete sequence of chromosome of Methylovorus sp. SIP3-4.</title>
        <authorList>
            <person name="Lucas S."/>
            <person name="Copeland A."/>
            <person name="Lapidus A."/>
            <person name="Glavina del Rio T."/>
            <person name="Tice H."/>
            <person name="Bruce D."/>
            <person name="Goodwin L."/>
            <person name="Pitluck S."/>
            <person name="Clum A."/>
            <person name="Larimer F."/>
            <person name="Land M."/>
            <person name="Hauser L."/>
            <person name="Kyrpides N."/>
            <person name="Mikhailova N."/>
            <person name="Kayluzhnaya M."/>
            <person name="Chistoserdova L."/>
        </authorList>
    </citation>
    <scope>NUCLEOTIDE SEQUENCE [LARGE SCALE GENOMIC DNA]</scope>
    <source>
        <strain evidence="3">SIP3-4</strain>
    </source>
</reference>
<keyword evidence="1" id="KW-0472">Membrane</keyword>
<keyword evidence="1" id="KW-1133">Transmembrane helix</keyword>
<dbReference type="AlphaFoldDB" id="C6X7P8"/>
<feature type="transmembrane region" description="Helical" evidence="1">
    <location>
        <begin position="172"/>
        <end position="192"/>
    </location>
</feature>
<dbReference type="Proteomes" id="UP000002743">
    <property type="component" value="Chromosome"/>
</dbReference>
<dbReference type="eggNOG" id="COG2114">
    <property type="taxonomic scope" value="Bacteria"/>
</dbReference>
<evidence type="ECO:0000313" key="2">
    <source>
        <dbReference type="EMBL" id="ACT49290.1"/>
    </source>
</evidence>
<dbReference type="HOGENOM" id="CLU_1287603_0_0_4"/>
<dbReference type="EMBL" id="CP001674">
    <property type="protein sequence ID" value="ACT49290.1"/>
    <property type="molecule type" value="Genomic_DNA"/>
</dbReference>
<proteinExistence type="predicted"/>
<dbReference type="KEGG" id="mei:Msip34_0041"/>
<sequence length="214" mass="23727">MTGSAQLQQGHPAHEARMTIQVFSHSDEALQHVRQLAQEAVTEHTGSISTEDAYWVARFASTDASLEAAIAMQRATDLFNFDNGSHPPILLGIHIAYDENIAAALPPPPAAFLRPGEIHLSESAYRAIHHDQPIKFRTVDHASTTAYKAIWKMQEFELAGPVHHQGAPSVGFFIKVILICLIPFLLVLLYTWREPLQHGLSSLDGTRTIDHQLE</sequence>
<organism evidence="2 3">
    <name type="scientific">Methylovorus glucosotrophus (strain SIP3-4)</name>
    <dbReference type="NCBI Taxonomy" id="582744"/>
    <lineage>
        <taxon>Bacteria</taxon>
        <taxon>Pseudomonadati</taxon>
        <taxon>Pseudomonadota</taxon>
        <taxon>Betaproteobacteria</taxon>
        <taxon>Nitrosomonadales</taxon>
        <taxon>Methylophilaceae</taxon>
        <taxon>Methylovorus</taxon>
    </lineage>
</organism>
<reference evidence="2 3" key="2">
    <citation type="journal article" date="2011" name="J. Bacteriol.">
        <title>Genomes of three methylotrophs from a single niche uncover genetic and metabolic divergence of Methylophilaceae.</title>
        <authorList>
            <person name="Lapidus A."/>
            <person name="Clum A."/>
            <person name="Labutti K."/>
            <person name="Kaluzhnaya M.G."/>
            <person name="Lim S."/>
            <person name="Beck D.A."/>
            <person name="Glavina Del Rio T."/>
            <person name="Nolan M."/>
            <person name="Mavromatis K."/>
            <person name="Huntemann M."/>
            <person name="Lucas S."/>
            <person name="Lidstrom M.E."/>
            <person name="Ivanova N."/>
            <person name="Chistoserdova L."/>
        </authorList>
    </citation>
    <scope>NUCLEOTIDE SEQUENCE [LARGE SCALE GENOMIC DNA]</scope>
    <source>
        <strain evidence="2 3">SIP3-4</strain>
    </source>
</reference>
<protein>
    <submittedName>
        <fullName evidence="2">Uncharacterized protein</fullName>
    </submittedName>
</protein>
<name>C6X7P8_METGS</name>
<evidence type="ECO:0000313" key="3">
    <source>
        <dbReference type="Proteomes" id="UP000002743"/>
    </source>
</evidence>
<keyword evidence="1" id="KW-0812">Transmembrane</keyword>
<gene>
    <name evidence="2" type="ordered locus">Msip34_0041</name>
</gene>
<dbReference type="STRING" id="582744.Msip34_0041"/>
<accession>C6X7P8</accession>